<evidence type="ECO:0000313" key="2">
    <source>
        <dbReference type="EMBL" id="MQY31998.1"/>
    </source>
</evidence>
<reference evidence="2 3" key="1">
    <citation type="submission" date="2019-10" db="EMBL/GenBank/DDBJ databases">
        <title>Nocardia macrotermitis sp. nov. and Nocardia aurantia sp. nov., isolated from the gut of fungus growing-termite Macrotermes natalensis.</title>
        <authorList>
            <person name="Benndorf R."/>
            <person name="Schwitalla J."/>
            <person name="Martin K."/>
            <person name="De Beer W."/>
            <person name="Kaster A.-K."/>
            <person name="Vollmers J."/>
            <person name="Poulsen M."/>
            <person name="Beemelmanns C."/>
        </authorList>
    </citation>
    <scope>NUCLEOTIDE SEQUENCE [LARGE SCALE GENOMIC DNA]</scope>
    <source>
        <strain evidence="2 3">RB56</strain>
    </source>
</reference>
<accession>A0A7K0E2G7</accession>
<keyword evidence="3" id="KW-1185">Reference proteome</keyword>
<sequence>MRSAGYDGSIGTYPAPDLITASNATTKSAERGRITATRTSGPAPNAINLRAN</sequence>
<name>A0A7K0E2G7_9NOCA</name>
<gene>
    <name evidence="2" type="ORF">NRB56_76110</name>
</gene>
<feature type="region of interest" description="Disordered" evidence="1">
    <location>
        <begin position="1"/>
        <end position="52"/>
    </location>
</feature>
<evidence type="ECO:0000313" key="3">
    <source>
        <dbReference type="Proteomes" id="UP000431401"/>
    </source>
</evidence>
<proteinExistence type="predicted"/>
<protein>
    <submittedName>
        <fullName evidence="2">Uncharacterized protein</fullName>
    </submittedName>
</protein>
<dbReference type="EMBL" id="WEGI01000030">
    <property type="protein sequence ID" value="MQY31998.1"/>
    <property type="molecule type" value="Genomic_DNA"/>
</dbReference>
<dbReference type="Proteomes" id="UP000431401">
    <property type="component" value="Unassembled WGS sequence"/>
</dbReference>
<dbReference type="AlphaFoldDB" id="A0A7K0E2G7"/>
<comment type="caution">
    <text evidence="2">The sequence shown here is derived from an EMBL/GenBank/DDBJ whole genome shotgun (WGS) entry which is preliminary data.</text>
</comment>
<organism evidence="2 3">
    <name type="scientific">Nocardia aurantia</name>
    <dbReference type="NCBI Taxonomy" id="2585199"/>
    <lineage>
        <taxon>Bacteria</taxon>
        <taxon>Bacillati</taxon>
        <taxon>Actinomycetota</taxon>
        <taxon>Actinomycetes</taxon>
        <taxon>Mycobacteriales</taxon>
        <taxon>Nocardiaceae</taxon>
        <taxon>Nocardia</taxon>
    </lineage>
</organism>
<evidence type="ECO:0000256" key="1">
    <source>
        <dbReference type="SAM" id="MobiDB-lite"/>
    </source>
</evidence>